<feature type="transmembrane region" description="Helical" evidence="1">
    <location>
        <begin position="55"/>
        <end position="77"/>
    </location>
</feature>
<feature type="transmembrane region" description="Helical" evidence="1">
    <location>
        <begin position="414"/>
        <end position="432"/>
    </location>
</feature>
<dbReference type="InterPro" id="IPR029468">
    <property type="entry name" value="O-ag_pol_Wzy"/>
</dbReference>
<feature type="transmembrane region" description="Helical" evidence="1">
    <location>
        <begin position="331"/>
        <end position="353"/>
    </location>
</feature>
<dbReference type="RefSeq" id="WP_008022742.1">
    <property type="nucleotide sequence ID" value="NZ_JAGHEF010000002.1"/>
</dbReference>
<feature type="transmembrane region" description="Helical" evidence="1">
    <location>
        <begin position="244"/>
        <end position="260"/>
    </location>
</feature>
<comment type="caution">
    <text evidence="2">The sequence shown here is derived from an EMBL/GenBank/DDBJ whole genome shotgun (WGS) entry which is preliminary data.</text>
</comment>
<keyword evidence="1" id="KW-0472">Membrane</keyword>
<feature type="transmembrane region" description="Helical" evidence="1">
    <location>
        <begin position="219"/>
        <end position="238"/>
    </location>
</feature>
<keyword evidence="1" id="KW-0812">Transmembrane</keyword>
<dbReference type="Proteomes" id="UP000003566">
    <property type="component" value="Unassembled WGS sequence"/>
</dbReference>
<feature type="transmembrane region" description="Helical" evidence="1">
    <location>
        <begin position="384"/>
        <end position="402"/>
    </location>
</feature>
<proteinExistence type="predicted"/>
<feature type="transmembrane region" description="Helical" evidence="1">
    <location>
        <begin position="97"/>
        <end position="118"/>
    </location>
</feature>
<feature type="transmembrane region" description="Helical" evidence="1">
    <location>
        <begin position="360"/>
        <end position="378"/>
    </location>
</feature>
<reference evidence="2 3" key="1">
    <citation type="submission" date="2012-02" db="EMBL/GenBank/DDBJ databases">
        <title>The Genome Sequence of Bacteroides xylanisolvens CL03T12C04.</title>
        <authorList>
            <consortium name="The Broad Institute Genome Sequencing Platform"/>
            <person name="Earl A."/>
            <person name="Ward D."/>
            <person name="Feldgarden M."/>
            <person name="Gevers D."/>
            <person name="Zitomersky N.L."/>
            <person name="Coyne M.J."/>
            <person name="Comstock L.E."/>
            <person name="Young S.K."/>
            <person name="Zeng Q."/>
            <person name="Gargeya S."/>
            <person name="Fitzgerald M."/>
            <person name="Haas B."/>
            <person name="Abouelleil A."/>
            <person name="Alvarado L."/>
            <person name="Arachchi H.M."/>
            <person name="Berlin A."/>
            <person name="Chapman S.B."/>
            <person name="Gearin G."/>
            <person name="Goldberg J."/>
            <person name="Griggs A."/>
            <person name="Gujja S."/>
            <person name="Hansen M."/>
            <person name="Heiman D."/>
            <person name="Howarth C."/>
            <person name="Larimer J."/>
            <person name="Lui A."/>
            <person name="MacDonald P.J.P."/>
            <person name="McCowen C."/>
            <person name="Montmayeur A."/>
            <person name="Murphy C."/>
            <person name="Neiman D."/>
            <person name="Pearson M."/>
            <person name="Priest M."/>
            <person name="Roberts A."/>
            <person name="Saif S."/>
            <person name="Shea T."/>
            <person name="Sisk P."/>
            <person name="Stolte C."/>
            <person name="Sykes S."/>
            <person name="Wortman J."/>
            <person name="Nusbaum C."/>
            <person name="Birren B."/>
        </authorList>
    </citation>
    <scope>NUCLEOTIDE SEQUENCE [LARGE SCALE GENOMIC DNA]</scope>
    <source>
        <strain evidence="2 3">CL03T12C04</strain>
    </source>
</reference>
<dbReference type="Pfam" id="PF14296">
    <property type="entry name" value="O-ag_pol_Wzy"/>
    <property type="match status" value="1"/>
</dbReference>
<evidence type="ECO:0000256" key="1">
    <source>
        <dbReference type="SAM" id="Phobius"/>
    </source>
</evidence>
<sequence length="463" mass="52738">MFIVYLILSILLLLEEYIRLSTIGFTNSYLSEEVFIGLFLITSVGYLYKCRRQNLFCFETFFLAFSFLIIFFDYLALSTTSDAGLIGSLWGRFSDVIRIKTLYVSVLATFIFLLGSYVSDLKAQKYLLEASEKIILSNKLGINDLKYVSKILTMVTLLYFVYLFAIGYISSWFRYGTDSSSYVNTKIVYLTVLCLSSTVAQFSQYAGRTFSSVWEFVKHLDKFYLCVIGTVTFLLLISGNRNEALYVVLPMSVCYSILVKNITNKEFLVLFLAGFLLMVFIGFTRQTGVENGLDEMGFNLFEFTRDFGYANIDSMYLIGETDKNGVMGFNLGIITLLSAIPFLGGILVSAFGIEESTRSAVATSEGMGISYTGLGTSLVGDTYYTGGIIFTFIYFYLLGRLMSYLHNRYYKRKIINVYTLVIYSFMLSNAIYCLRSEWYTSFRYIGFSIILLFVFGALKIRTR</sequence>
<organism evidence="2 3">
    <name type="scientific">Bacteroides xylanisolvens CL03T12C04</name>
    <dbReference type="NCBI Taxonomy" id="997892"/>
    <lineage>
        <taxon>Bacteria</taxon>
        <taxon>Pseudomonadati</taxon>
        <taxon>Bacteroidota</taxon>
        <taxon>Bacteroidia</taxon>
        <taxon>Bacteroidales</taxon>
        <taxon>Bacteroidaceae</taxon>
        <taxon>Bacteroides</taxon>
    </lineage>
</organism>
<keyword evidence="1" id="KW-1133">Transmembrane helix</keyword>
<gene>
    <name evidence="2" type="ORF">HMPREF1074_01941</name>
</gene>
<feature type="transmembrane region" description="Helical" evidence="1">
    <location>
        <begin position="267"/>
        <end position="284"/>
    </location>
</feature>
<name>I9AGH6_9BACE</name>
<accession>I9AGH6</accession>
<protein>
    <recommendedName>
        <fullName evidence="4">Oligosaccharide repeat unit polymerase</fullName>
    </recommendedName>
</protein>
<evidence type="ECO:0000313" key="3">
    <source>
        <dbReference type="Proteomes" id="UP000003566"/>
    </source>
</evidence>
<feature type="transmembrane region" description="Helical" evidence="1">
    <location>
        <begin position="438"/>
        <end position="458"/>
    </location>
</feature>
<dbReference type="EMBL" id="AGXE01000012">
    <property type="protein sequence ID" value="EIY86457.1"/>
    <property type="molecule type" value="Genomic_DNA"/>
</dbReference>
<feature type="transmembrane region" description="Helical" evidence="1">
    <location>
        <begin position="30"/>
        <end position="48"/>
    </location>
</feature>
<dbReference type="AlphaFoldDB" id="I9AGH6"/>
<evidence type="ECO:0000313" key="2">
    <source>
        <dbReference type="EMBL" id="EIY86457.1"/>
    </source>
</evidence>
<dbReference type="PATRIC" id="fig|997892.3.peg.1994"/>
<dbReference type="NCBIfam" id="TIGR04370">
    <property type="entry name" value="glyco_rpt_poly"/>
    <property type="match status" value="1"/>
</dbReference>
<feature type="transmembrane region" description="Helical" evidence="1">
    <location>
        <begin position="151"/>
        <end position="175"/>
    </location>
</feature>
<dbReference type="HOGENOM" id="CLU_590079_0_0_10"/>
<evidence type="ECO:0008006" key="4">
    <source>
        <dbReference type="Google" id="ProtNLM"/>
    </source>
</evidence>
<feature type="transmembrane region" description="Helical" evidence="1">
    <location>
        <begin position="187"/>
        <end position="207"/>
    </location>
</feature>